<keyword evidence="3" id="KW-1185">Reference proteome</keyword>
<organism evidence="2 3">
    <name type="scientific">Phytophthora fragariaefolia</name>
    <dbReference type="NCBI Taxonomy" id="1490495"/>
    <lineage>
        <taxon>Eukaryota</taxon>
        <taxon>Sar</taxon>
        <taxon>Stramenopiles</taxon>
        <taxon>Oomycota</taxon>
        <taxon>Peronosporomycetes</taxon>
        <taxon>Peronosporales</taxon>
        <taxon>Peronosporaceae</taxon>
        <taxon>Phytophthora</taxon>
    </lineage>
</organism>
<dbReference type="Proteomes" id="UP001165121">
    <property type="component" value="Unassembled WGS sequence"/>
</dbReference>
<feature type="region of interest" description="Disordered" evidence="1">
    <location>
        <begin position="49"/>
        <end position="103"/>
    </location>
</feature>
<evidence type="ECO:0000313" key="3">
    <source>
        <dbReference type="Proteomes" id="UP001165121"/>
    </source>
</evidence>
<accession>A0A9W6YL73</accession>
<name>A0A9W6YL73_9STRA</name>
<dbReference type="AlphaFoldDB" id="A0A9W6YL73"/>
<reference evidence="2" key="1">
    <citation type="submission" date="2023-04" db="EMBL/GenBank/DDBJ databases">
        <title>Phytophthora fragariaefolia NBRC 109709.</title>
        <authorList>
            <person name="Ichikawa N."/>
            <person name="Sato H."/>
            <person name="Tonouchi N."/>
        </authorList>
    </citation>
    <scope>NUCLEOTIDE SEQUENCE</scope>
    <source>
        <strain evidence="2">NBRC 109709</strain>
    </source>
</reference>
<dbReference type="OrthoDB" id="129737at2759"/>
<proteinExistence type="predicted"/>
<evidence type="ECO:0000313" key="2">
    <source>
        <dbReference type="EMBL" id="GMF67752.1"/>
    </source>
</evidence>
<feature type="compositionally biased region" description="Polar residues" evidence="1">
    <location>
        <begin position="49"/>
        <end position="58"/>
    </location>
</feature>
<comment type="caution">
    <text evidence="2">The sequence shown here is derived from an EMBL/GenBank/DDBJ whole genome shotgun (WGS) entry which is preliminary data.</text>
</comment>
<protein>
    <submittedName>
        <fullName evidence="2">Unnamed protein product</fullName>
    </submittedName>
</protein>
<gene>
    <name evidence="2" type="ORF">Pfra01_002840300</name>
</gene>
<dbReference type="EMBL" id="BSXT01008867">
    <property type="protein sequence ID" value="GMF67752.1"/>
    <property type="molecule type" value="Genomic_DNA"/>
</dbReference>
<sequence>MTTEFDTVVLSHNQLDEYLEHFDWEEVGECGNESTLEMWCKMLDTPRATTGSCTNAGGNSEAGESANQGASHSGEDQSGRNEVAGGSMNDSNSNADCESLFVV</sequence>
<evidence type="ECO:0000256" key="1">
    <source>
        <dbReference type="SAM" id="MobiDB-lite"/>
    </source>
</evidence>